<reference evidence="1 2" key="1">
    <citation type="submission" date="2012-05" db="EMBL/GenBank/DDBJ databases">
        <authorList>
            <person name="Weinstock G."/>
            <person name="Sodergren E."/>
            <person name="Lobos E.A."/>
            <person name="Fulton L."/>
            <person name="Fulton R."/>
            <person name="Courtney L."/>
            <person name="Fronick C."/>
            <person name="O'Laughlin M."/>
            <person name="Godfrey J."/>
            <person name="Wilson R.M."/>
            <person name="Miner T."/>
            <person name="Farmer C."/>
            <person name="Delehaunty K."/>
            <person name="Cordes M."/>
            <person name="Minx P."/>
            <person name="Tomlinson C."/>
            <person name="Chen J."/>
            <person name="Wollam A."/>
            <person name="Pepin K.H."/>
            <person name="Bhonagiri V."/>
            <person name="Zhang X."/>
            <person name="Suruliraj S."/>
            <person name="Warren W."/>
            <person name="Mitreva M."/>
            <person name="Mardis E.R."/>
            <person name="Wilson R.K."/>
        </authorList>
    </citation>
    <scope>NUCLEOTIDE SEQUENCE [LARGE SCALE GENOMIC DNA]</scope>
    <source>
        <strain evidence="1 2">F0037</strain>
    </source>
</reference>
<evidence type="ECO:0000313" key="2">
    <source>
        <dbReference type="Proteomes" id="UP000010408"/>
    </source>
</evidence>
<evidence type="ECO:0000313" key="1">
    <source>
        <dbReference type="EMBL" id="EKY01708.1"/>
    </source>
</evidence>
<protein>
    <recommendedName>
        <fullName evidence="3">DUF3822 family protein</fullName>
    </recommendedName>
</protein>
<dbReference type="Gene3D" id="3.30.420.260">
    <property type="match status" value="1"/>
</dbReference>
<evidence type="ECO:0008006" key="3">
    <source>
        <dbReference type="Google" id="ProtNLM"/>
    </source>
</evidence>
<organism evidence="1 2">
    <name type="scientific">Porphyromonas catoniae F0037</name>
    <dbReference type="NCBI Taxonomy" id="1127696"/>
    <lineage>
        <taxon>Bacteria</taxon>
        <taxon>Pseudomonadati</taxon>
        <taxon>Bacteroidota</taxon>
        <taxon>Bacteroidia</taxon>
        <taxon>Bacteroidales</taxon>
        <taxon>Porphyromonadaceae</taxon>
        <taxon>Porphyromonas</taxon>
    </lineage>
</organism>
<proteinExistence type="predicted"/>
<dbReference type="Pfam" id="PF12864">
    <property type="entry name" value="DUF3822"/>
    <property type="match status" value="1"/>
</dbReference>
<comment type="caution">
    <text evidence="1">The sequence shown here is derived from an EMBL/GenBank/DDBJ whole genome shotgun (WGS) entry which is preliminary data.</text>
</comment>
<dbReference type="CDD" id="cd24013">
    <property type="entry name" value="ASKHA_ATPase_BT3980-like"/>
    <property type="match status" value="1"/>
</dbReference>
<dbReference type="Gene3D" id="3.30.420.250">
    <property type="match status" value="1"/>
</dbReference>
<name>L1NEA7_9PORP</name>
<dbReference type="AlphaFoldDB" id="L1NEA7"/>
<dbReference type="RefSeq" id="WP_005469002.1">
    <property type="nucleotide sequence ID" value="NZ_KB291045.1"/>
</dbReference>
<sequence length="285" mass="32711">MADQALRPTLTAEEATSYSLSIRPTSGGLAFCICPITRDGVSFSTFLPYSSSEAPLYKMIEELYYQDELLSLPYAATYLYYEPSQATLVPDELLISGQEALWLTPQRETEEAESVQRKTTSTLALSYRLPDETKSFVLAWDQEAYHFLRRTLLLLEPRPYFAPTLETRRAYTRRTRGYELLIQLREKHVDCFLLREGELVAFNTYAIVRSLEAREIAGEVMYYIVALWRHFSLSPDTDHIHVSYPCEGAEQVTSLLKASAECLHELLKDHITSVQVEPYQTLTHQ</sequence>
<accession>L1NEA7</accession>
<dbReference type="InterPro" id="IPR024213">
    <property type="entry name" value="DUF3822"/>
</dbReference>
<dbReference type="Proteomes" id="UP000010408">
    <property type="component" value="Unassembled WGS sequence"/>
</dbReference>
<gene>
    <name evidence="1" type="ORF">HMPREF9134_00768</name>
</gene>
<dbReference type="HOGENOM" id="CLU_976114_0_0_10"/>
<dbReference type="PATRIC" id="fig|1127696.3.peg.686"/>
<dbReference type="EMBL" id="AMEQ01000024">
    <property type="protein sequence ID" value="EKY01708.1"/>
    <property type="molecule type" value="Genomic_DNA"/>
</dbReference>
<dbReference type="STRING" id="1127696.HMPREF9134_00768"/>